<name>A0A183BD49_9TREM</name>
<protein>
    <submittedName>
        <fullName evidence="1 3">Uncharacterized protein</fullName>
    </submittedName>
</protein>
<reference evidence="1 2" key="2">
    <citation type="submission" date="2018-11" db="EMBL/GenBank/DDBJ databases">
        <authorList>
            <consortium name="Pathogen Informatics"/>
        </authorList>
    </citation>
    <scope>NUCLEOTIDE SEQUENCE [LARGE SCALE GENOMIC DNA]</scope>
    <source>
        <strain evidence="1 2">Egypt</strain>
    </source>
</reference>
<proteinExistence type="predicted"/>
<dbReference type="AlphaFoldDB" id="A0A183BD49"/>
<sequence>MLSLIRFQVSSIELRLSQHSPCASLTTSSLLMLWNLRVPVLGFGVSTR</sequence>
<dbReference type="Proteomes" id="UP000272942">
    <property type="component" value="Unassembled WGS sequence"/>
</dbReference>
<dbReference type="EMBL" id="UZAN01067658">
    <property type="protein sequence ID" value="VDP94419.1"/>
    <property type="molecule type" value="Genomic_DNA"/>
</dbReference>
<evidence type="ECO:0000313" key="3">
    <source>
        <dbReference type="WBParaSite" id="ECPE_0001717801-mRNA-1"/>
    </source>
</evidence>
<keyword evidence="2" id="KW-1185">Reference proteome</keyword>
<dbReference type="WBParaSite" id="ECPE_0001717801-mRNA-1">
    <property type="protein sequence ID" value="ECPE_0001717801-mRNA-1"/>
    <property type="gene ID" value="ECPE_0001717801"/>
</dbReference>
<reference evidence="3" key="1">
    <citation type="submission" date="2016-06" db="UniProtKB">
        <authorList>
            <consortium name="WormBaseParasite"/>
        </authorList>
    </citation>
    <scope>IDENTIFICATION</scope>
</reference>
<accession>A0A183BD49</accession>
<gene>
    <name evidence="1" type="ORF">ECPE_LOCUS17134</name>
</gene>
<evidence type="ECO:0000313" key="1">
    <source>
        <dbReference type="EMBL" id="VDP94419.1"/>
    </source>
</evidence>
<evidence type="ECO:0000313" key="2">
    <source>
        <dbReference type="Proteomes" id="UP000272942"/>
    </source>
</evidence>
<organism evidence="3">
    <name type="scientific">Echinostoma caproni</name>
    <dbReference type="NCBI Taxonomy" id="27848"/>
    <lineage>
        <taxon>Eukaryota</taxon>
        <taxon>Metazoa</taxon>
        <taxon>Spiralia</taxon>
        <taxon>Lophotrochozoa</taxon>
        <taxon>Platyhelminthes</taxon>
        <taxon>Trematoda</taxon>
        <taxon>Digenea</taxon>
        <taxon>Plagiorchiida</taxon>
        <taxon>Echinostomata</taxon>
        <taxon>Echinostomatoidea</taxon>
        <taxon>Echinostomatidae</taxon>
        <taxon>Echinostoma</taxon>
    </lineage>
</organism>